<organism evidence="10 11">
    <name type="scientific">Cytospora leucostoma</name>
    <dbReference type="NCBI Taxonomy" id="1230097"/>
    <lineage>
        <taxon>Eukaryota</taxon>
        <taxon>Fungi</taxon>
        <taxon>Dikarya</taxon>
        <taxon>Ascomycota</taxon>
        <taxon>Pezizomycotina</taxon>
        <taxon>Sordariomycetes</taxon>
        <taxon>Sordariomycetidae</taxon>
        <taxon>Diaporthales</taxon>
        <taxon>Cytosporaceae</taxon>
        <taxon>Cytospora</taxon>
    </lineage>
</organism>
<dbReference type="Gene3D" id="1.10.1380.10">
    <property type="entry name" value="Neutral endopeptidase , domain2"/>
    <property type="match status" value="1"/>
</dbReference>
<protein>
    <recommendedName>
        <fullName evidence="12">Endothelin-converting enzyme 1</fullName>
    </recommendedName>
</protein>
<dbReference type="InterPro" id="IPR024079">
    <property type="entry name" value="MetalloPept_cat_dom_sf"/>
</dbReference>
<evidence type="ECO:0000256" key="6">
    <source>
        <dbReference type="ARBA" id="ARBA00022833"/>
    </source>
</evidence>
<dbReference type="Gene3D" id="3.40.390.10">
    <property type="entry name" value="Collagenase (Catalytic Domain)"/>
    <property type="match status" value="1"/>
</dbReference>
<evidence type="ECO:0000313" key="11">
    <source>
        <dbReference type="Proteomes" id="UP000285146"/>
    </source>
</evidence>
<evidence type="ECO:0000256" key="4">
    <source>
        <dbReference type="ARBA" id="ARBA00022723"/>
    </source>
</evidence>
<dbReference type="PRINTS" id="PR00786">
    <property type="entry name" value="NEPRILYSIN"/>
</dbReference>
<name>A0A423XIB9_9PEZI</name>
<dbReference type="GO" id="GO:0016485">
    <property type="term" value="P:protein processing"/>
    <property type="evidence" value="ECO:0007669"/>
    <property type="project" value="TreeGrafter"/>
</dbReference>
<evidence type="ECO:0000256" key="2">
    <source>
        <dbReference type="ARBA" id="ARBA00007357"/>
    </source>
</evidence>
<feature type="domain" description="Peptidase M13 N-terminal" evidence="9">
    <location>
        <begin position="46"/>
        <end position="441"/>
    </location>
</feature>
<keyword evidence="5" id="KW-0378">Hydrolase</keyword>
<keyword evidence="6" id="KW-0862">Zinc</keyword>
<dbReference type="Pfam" id="PF01431">
    <property type="entry name" value="Peptidase_M13"/>
    <property type="match status" value="1"/>
</dbReference>
<keyword evidence="11" id="KW-1185">Reference proteome</keyword>
<evidence type="ECO:0000259" key="8">
    <source>
        <dbReference type="Pfam" id="PF01431"/>
    </source>
</evidence>
<gene>
    <name evidence="10" type="ORF">VPNG_02636</name>
</gene>
<keyword evidence="7" id="KW-0482">Metalloprotease</keyword>
<evidence type="ECO:0000259" key="9">
    <source>
        <dbReference type="Pfam" id="PF05649"/>
    </source>
</evidence>
<dbReference type="AlphaFoldDB" id="A0A423XIB9"/>
<comment type="caution">
    <text evidence="10">The sequence shown here is derived from an EMBL/GenBank/DDBJ whole genome shotgun (WGS) entry which is preliminary data.</text>
</comment>
<evidence type="ECO:0000256" key="5">
    <source>
        <dbReference type="ARBA" id="ARBA00022801"/>
    </source>
</evidence>
<dbReference type="PANTHER" id="PTHR11733">
    <property type="entry name" value="ZINC METALLOPROTEASE FAMILY M13 NEPRILYSIN-RELATED"/>
    <property type="match status" value="1"/>
</dbReference>
<dbReference type="STRING" id="1230097.A0A423XIB9"/>
<dbReference type="Proteomes" id="UP000285146">
    <property type="component" value="Unassembled WGS sequence"/>
</dbReference>
<evidence type="ECO:0000256" key="1">
    <source>
        <dbReference type="ARBA" id="ARBA00001947"/>
    </source>
</evidence>
<dbReference type="OrthoDB" id="6475849at2759"/>
<dbReference type="EMBL" id="LKEB01000007">
    <property type="protein sequence ID" value="ROW15879.1"/>
    <property type="molecule type" value="Genomic_DNA"/>
</dbReference>
<dbReference type="PANTHER" id="PTHR11733:SF167">
    <property type="entry name" value="FI17812P1-RELATED"/>
    <property type="match status" value="1"/>
</dbReference>
<dbReference type="PROSITE" id="PS51885">
    <property type="entry name" value="NEPRILYSIN"/>
    <property type="match status" value="1"/>
</dbReference>
<dbReference type="InterPro" id="IPR042089">
    <property type="entry name" value="Peptidase_M13_dom_2"/>
</dbReference>
<dbReference type="SUPFAM" id="SSF55486">
    <property type="entry name" value="Metalloproteases ('zincins'), catalytic domain"/>
    <property type="match status" value="1"/>
</dbReference>
<comment type="cofactor">
    <cofactor evidence="1">
        <name>Zn(2+)</name>
        <dbReference type="ChEBI" id="CHEBI:29105"/>
    </cofactor>
</comment>
<evidence type="ECO:0000256" key="7">
    <source>
        <dbReference type="ARBA" id="ARBA00023049"/>
    </source>
</evidence>
<proteinExistence type="inferred from homology"/>
<dbReference type="InterPro" id="IPR008753">
    <property type="entry name" value="Peptidase_M13_N"/>
</dbReference>
<dbReference type="GO" id="GO:0046872">
    <property type="term" value="F:metal ion binding"/>
    <property type="evidence" value="ECO:0007669"/>
    <property type="project" value="UniProtKB-KW"/>
</dbReference>
<evidence type="ECO:0008006" key="12">
    <source>
        <dbReference type="Google" id="ProtNLM"/>
    </source>
</evidence>
<feature type="domain" description="Peptidase M13 C-terminal" evidence="8">
    <location>
        <begin position="503"/>
        <end position="704"/>
    </location>
</feature>
<dbReference type="Pfam" id="PF05649">
    <property type="entry name" value="Peptidase_M13_N"/>
    <property type="match status" value="1"/>
</dbReference>
<dbReference type="InParanoid" id="A0A423XIB9"/>
<sequence length="710" mass="79769">MLFCWMRPGLCNTSSQHLTKVCHPEDLINRTYNDAYTENRYKELDPCDDFRTYVCEGFDTVHEIREDQTSVGSLQIMSEEGQLLLKRTLESPAPDDTSLFWTASSADQEIFTKLQDGYSACLNETLLKSIGSKPLLDLLFQLQEIYPVKHPKGKGDKTLTDAVAYLNSIGVGGPISLGVGADDKDPDSNIISLSPPWSFGLPSKEYYNKSDVVDGYKDTIGSVLEALLKEVSPDTTTLSTFRAAGEPSGLSKKIVDDLVDFESQIAAASPDPEDLSDITKVYNPRTLDEAESYNPAISVKSIIKALSDGHEPSKIIVASPEYLKALSKILASERRETIQSYLVWKVVQAFNNKLQGKAEDIKPERWRTCISVVDSDLPWILSRFFIERAFSKEAKDLGDQIIHDIKNEFSVKLENSDWMTEEVRQLAIDKVNLIRQKIGYPTRSPDVTNAEELQRYYSNVNVSAESFFANRLSSTKNDVRREWAQVGKPVDKDEWDMSAPTVNAYYNPPGNEIVFPAGIMQAPVFYDPSIPKYLSYGAFGAVAGHELSHAFDSSGRHYDQNGNYTDWWDEDTVKAFKKKTDCFVEQYHNYTIPTKDGTLPVNGKLTLGENIADAGGLTAAFQSWRRRDDEEADSVLPGLDHFTKEQVFFLAYGLTWCGKTREEEAIRRIYTDPHSPNSAVLTLIQGTTANSREFRDAFNCPVKEPTCELW</sequence>
<keyword evidence="3" id="KW-0645">Protease</keyword>
<evidence type="ECO:0000256" key="3">
    <source>
        <dbReference type="ARBA" id="ARBA00022670"/>
    </source>
</evidence>
<dbReference type="InterPro" id="IPR018497">
    <property type="entry name" value="Peptidase_M13_C"/>
</dbReference>
<evidence type="ECO:0000313" key="10">
    <source>
        <dbReference type="EMBL" id="ROW15879.1"/>
    </source>
</evidence>
<dbReference type="InterPro" id="IPR000718">
    <property type="entry name" value="Peptidase_M13"/>
</dbReference>
<comment type="similarity">
    <text evidence="2">Belongs to the peptidase M13 family.</text>
</comment>
<reference evidence="10 11" key="1">
    <citation type="submission" date="2015-09" db="EMBL/GenBank/DDBJ databases">
        <title>Host preference determinants of Valsa canker pathogens revealed by comparative genomics.</title>
        <authorList>
            <person name="Yin Z."/>
            <person name="Huang L."/>
        </authorList>
    </citation>
    <scope>NUCLEOTIDE SEQUENCE [LARGE SCALE GENOMIC DNA]</scope>
    <source>
        <strain evidence="10 11">SXYLt</strain>
    </source>
</reference>
<dbReference type="GO" id="GO:0005886">
    <property type="term" value="C:plasma membrane"/>
    <property type="evidence" value="ECO:0007669"/>
    <property type="project" value="TreeGrafter"/>
</dbReference>
<accession>A0A423XIB9</accession>
<keyword evidence="4" id="KW-0479">Metal-binding</keyword>
<dbReference type="CDD" id="cd08662">
    <property type="entry name" value="M13"/>
    <property type="match status" value="1"/>
</dbReference>
<dbReference type="GO" id="GO:0004222">
    <property type="term" value="F:metalloendopeptidase activity"/>
    <property type="evidence" value="ECO:0007669"/>
    <property type="project" value="InterPro"/>
</dbReference>